<feature type="compositionally biased region" description="Basic and acidic residues" evidence="1">
    <location>
        <begin position="1052"/>
        <end position="1062"/>
    </location>
</feature>
<feature type="compositionally biased region" description="Polar residues" evidence="1">
    <location>
        <begin position="1064"/>
        <end position="1074"/>
    </location>
</feature>
<feature type="region of interest" description="Disordered" evidence="1">
    <location>
        <begin position="551"/>
        <end position="593"/>
    </location>
</feature>
<feature type="region of interest" description="Disordered" evidence="1">
    <location>
        <begin position="31"/>
        <end position="56"/>
    </location>
</feature>
<feature type="compositionally biased region" description="Polar residues" evidence="1">
    <location>
        <begin position="914"/>
        <end position="932"/>
    </location>
</feature>
<feature type="region of interest" description="Disordered" evidence="1">
    <location>
        <begin position="837"/>
        <end position="1112"/>
    </location>
</feature>
<feature type="compositionally biased region" description="Polar residues" evidence="1">
    <location>
        <begin position="672"/>
        <end position="701"/>
    </location>
</feature>
<dbReference type="AlphaFoldDB" id="A0A8K0JPZ6"/>
<accession>A0A8K0JPZ6</accession>
<feature type="compositionally biased region" description="Low complexity" evidence="1">
    <location>
        <begin position="316"/>
        <end position="327"/>
    </location>
</feature>
<name>A0A8K0JPZ6_9TREE</name>
<feature type="compositionally biased region" description="Low complexity" evidence="1">
    <location>
        <begin position="1001"/>
        <end position="1043"/>
    </location>
</feature>
<feature type="compositionally biased region" description="Polar residues" evidence="1">
    <location>
        <begin position="954"/>
        <end position="967"/>
    </location>
</feature>
<feature type="compositionally biased region" description="Polar residues" evidence="1">
    <location>
        <begin position="33"/>
        <end position="55"/>
    </location>
</feature>
<dbReference type="EMBL" id="JABELV010000017">
    <property type="protein sequence ID" value="KAG7567023.1"/>
    <property type="molecule type" value="Genomic_DNA"/>
</dbReference>
<feature type="compositionally biased region" description="Low complexity" evidence="1">
    <location>
        <begin position="882"/>
        <end position="897"/>
    </location>
</feature>
<feature type="compositionally biased region" description="Low complexity" evidence="1">
    <location>
        <begin position="933"/>
        <end position="948"/>
    </location>
</feature>
<evidence type="ECO:0000256" key="1">
    <source>
        <dbReference type="SAM" id="MobiDB-lite"/>
    </source>
</evidence>
<reference evidence="2" key="1">
    <citation type="submission" date="2020-04" db="EMBL/GenBank/DDBJ databases">
        <title>Analysis of mating type loci in Filobasidium floriforme.</title>
        <authorList>
            <person name="Nowrousian M."/>
        </authorList>
    </citation>
    <scope>NUCLEOTIDE SEQUENCE</scope>
    <source>
        <strain evidence="2">CBS 6242</strain>
    </source>
</reference>
<keyword evidence="3" id="KW-1185">Reference proteome</keyword>
<feature type="compositionally biased region" description="Polar residues" evidence="1">
    <location>
        <begin position="1095"/>
        <end position="1112"/>
    </location>
</feature>
<sequence>MEDNPPPSVLRPDLIPLPLSPFLARRMNKLAPTPTSTSHLSQSNLAVEEQQTPTRARTYKLEANGSDERYGHEELETGIGGLLGVPKVDVKTPFKKRVKEDLARSYGSDEKELESLTLEVPKLGSRPEPDLKSTSSLDSVSGHEQDPFLHSTSTNFISKDTCVRSTLEADPMQHYQPQPLELKSASPSSEPIDVNVPSVHVDKPNVESAVSIQIQVEPPTKRRDPGQSYGHGRSPSGREYLGLGLGVGVESEAKVEGMRSPNKSQPVRTTAIDPEEKAASSSGAKAQDEASQEGVNDARTDSATSACMNPPSKAQSTSTSTLSSSSSREGEVTGTVIRSGRPKSREGNVVVSPRPGTSTSDHDDTLLSGSEPEVKEVKHTNPSGPKKRETSSKHDNLQVNSMYSPENLGVGDKSTFLPDTPGIRRDAWMLNESCLLTRTELGGTELGQIGDDSVIFLSKSDQFTGKERENEEKAGRASEITLGDTSLDLGQQMDLGSSILGSNLMNEDKEMREALGRVDMTMIGDETTMEGLPVVRPSRKVRGMETLVEVPTPRPADSTASVRRSPQKIDKDKTNGISVGTSKGTTSRAGAGLLVPPANMDHAYETLDLKTMLQRTSILPKDMYGVGKDGKPEWRGDLSVTELMKEDNPFIATAEEQERASRRIRTDGHSTLFNRPTIQAGPSRSAGQSLRNIFSSGSPGSPTKPAPEPRAMNEVERELSRMTSTDTTQPSRLVFQLDPTLSKDGLKKVDQQAKADEARGTKLKAWEDAKRWTFVMDNMAWARKMQAEGMLHGEQLEKVLKIIYDETPLEISSGVRCPATPVFVKDARRLHPAQTTIRTHRRSASMDPIQTGTLGRAGSRATSSGQDLGRVTGHRRNATMDPSQISSSVPIQPSRVRVTSRTSVEAPKPGFVGSGTSRFGNTTRAPSVGTKTSPPKAASRPSAASKPPVANPALGQSRTRTNGTSADQVLASMGIRDPTSRTSRIAAPASRASTNSSMIGRSRVSSTASSVVSAQRASTTASSVITGRASATSNATAARTRMTQPSASSLERTVRRPADAPRQDVTNRQMTGNTGVPPKRLSSVSVTTGLRVERSTTGSRMTATRTSTRGLP</sequence>
<proteinExistence type="predicted"/>
<feature type="compositionally biased region" description="Polar residues" evidence="1">
    <location>
        <begin position="301"/>
        <end position="315"/>
    </location>
</feature>
<comment type="caution">
    <text evidence="2">The sequence shown here is derived from an EMBL/GenBank/DDBJ whole genome shotgun (WGS) entry which is preliminary data.</text>
</comment>
<feature type="compositionally biased region" description="Basic and acidic residues" evidence="1">
    <location>
        <begin position="100"/>
        <end position="114"/>
    </location>
</feature>
<organism evidence="2 3">
    <name type="scientific">Filobasidium floriforme</name>
    <dbReference type="NCBI Taxonomy" id="5210"/>
    <lineage>
        <taxon>Eukaryota</taxon>
        <taxon>Fungi</taxon>
        <taxon>Dikarya</taxon>
        <taxon>Basidiomycota</taxon>
        <taxon>Agaricomycotina</taxon>
        <taxon>Tremellomycetes</taxon>
        <taxon>Filobasidiales</taxon>
        <taxon>Filobasidiaceae</taxon>
        <taxon>Filobasidium</taxon>
    </lineage>
</organism>
<gene>
    <name evidence="2" type="ORF">FFLO_01282</name>
</gene>
<evidence type="ECO:0000313" key="3">
    <source>
        <dbReference type="Proteomes" id="UP000812966"/>
    </source>
</evidence>
<feature type="compositionally biased region" description="Polar residues" evidence="1">
    <location>
        <begin position="575"/>
        <end position="588"/>
    </location>
</feature>
<feature type="region of interest" description="Disordered" evidence="1">
    <location>
        <begin position="100"/>
        <end position="155"/>
    </location>
</feature>
<feature type="region of interest" description="Disordered" evidence="1">
    <location>
        <begin position="167"/>
        <end position="397"/>
    </location>
</feature>
<feature type="compositionally biased region" description="Basic and acidic residues" evidence="1">
    <location>
        <begin position="386"/>
        <end position="396"/>
    </location>
</feature>
<dbReference type="Proteomes" id="UP000812966">
    <property type="component" value="Unassembled WGS sequence"/>
</dbReference>
<feature type="region of interest" description="Disordered" evidence="1">
    <location>
        <begin position="672"/>
        <end position="712"/>
    </location>
</feature>
<evidence type="ECO:0000313" key="2">
    <source>
        <dbReference type="EMBL" id="KAG7567023.1"/>
    </source>
</evidence>
<protein>
    <submittedName>
        <fullName evidence="2">Uncharacterized protein</fullName>
    </submittedName>
</protein>